<feature type="compositionally biased region" description="Polar residues" evidence="2">
    <location>
        <begin position="218"/>
        <end position="237"/>
    </location>
</feature>
<dbReference type="InterPro" id="IPR020843">
    <property type="entry name" value="ER"/>
</dbReference>
<evidence type="ECO:0000313" key="6">
    <source>
        <dbReference type="Proteomes" id="UP000317093"/>
    </source>
</evidence>
<gene>
    <name evidence="5" type="ORF">Pan216_05140</name>
</gene>
<dbReference type="SUPFAM" id="SSF50129">
    <property type="entry name" value="GroES-like"/>
    <property type="match status" value="1"/>
</dbReference>
<dbReference type="SMART" id="SM00829">
    <property type="entry name" value="PKS_ER"/>
    <property type="match status" value="1"/>
</dbReference>
<dbReference type="Gene3D" id="3.90.180.10">
    <property type="entry name" value="Medium-chain alcohol dehydrogenases, catalytic domain"/>
    <property type="match status" value="1"/>
</dbReference>
<dbReference type="InterPro" id="IPR011032">
    <property type="entry name" value="GroES-like_sf"/>
</dbReference>
<sequence>MTMAQRSGRWSALAFGAGFEGALALVALLLGWMTGFFPFAGTPWTWGDGLLGVVGTLPLLLLFVLLVHWPIGPLVRIRAILQQTLLPFLAPCRVGDLALIALLAGVGEEMLFRGWMQPLVASWIGPVGGLLIASLLFGFAHYVSMAYLVIAAGIGVYLGLLWMVTGNLFAPIVTHALYDFVGLIYLLRVHRWGGSEAPDPIVPEDDDFTPIPTRKGPVSNQNGPILNQNGPISNQNRPKGEQEEMKAAYIEQTGPANVIQFGELPKPTISGNEVLVRVEAAALNPVDTYIRSGGIPMELPQPFIVGSDLAGVIEDVGPDVTERKVGERVWSTNLGSFGRQGTFAEYAAVDASWLRPISEGVDSKDAVAMALVGTTAHLGLFERAQLQAGEVFFINGGSGGVGSAAVQMAKIAGATVITTAGSEEKAAICRELGADHVLLYKSQDVAAEVAKIAPEGIDVYWETLREPNFEQIVGMIARNGRIVVMAGRDATPPFPVGPFYVKNASLLGLIMFAYDAEGQRKSAEDISRWMAEGKLRSRIDRVMPLAEAAEAHRIQEESTVAKSGSLSGKIVLVP</sequence>
<feature type="domain" description="Enoyl reductase (ER)" evidence="4">
    <location>
        <begin position="254"/>
        <end position="572"/>
    </location>
</feature>
<keyword evidence="3" id="KW-0472">Membrane</keyword>
<name>A0A518AY87_9BACT</name>
<organism evidence="5 6">
    <name type="scientific">Kolteria novifilia</name>
    <dbReference type="NCBI Taxonomy" id="2527975"/>
    <lineage>
        <taxon>Bacteria</taxon>
        <taxon>Pseudomonadati</taxon>
        <taxon>Planctomycetota</taxon>
        <taxon>Planctomycetia</taxon>
        <taxon>Kolteriales</taxon>
        <taxon>Kolteriaceae</taxon>
        <taxon>Kolteria</taxon>
    </lineage>
</organism>
<feature type="transmembrane region" description="Helical" evidence="3">
    <location>
        <begin position="84"/>
        <end position="107"/>
    </location>
</feature>
<evidence type="ECO:0000256" key="3">
    <source>
        <dbReference type="SAM" id="Phobius"/>
    </source>
</evidence>
<dbReference type="PANTHER" id="PTHR44154:SF1">
    <property type="entry name" value="QUINONE OXIDOREDUCTASE"/>
    <property type="match status" value="1"/>
</dbReference>
<dbReference type="Pfam" id="PF00107">
    <property type="entry name" value="ADH_zinc_N"/>
    <property type="match status" value="1"/>
</dbReference>
<evidence type="ECO:0000256" key="2">
    <source>
        <dbReference type="SAM" id="MobiDB-lite"/>
    </source>
</evidence>
<dbReference type="PANTHER" id="PTHR44154">
    <property type="entry name" value="QUINONE OXIDOREDUCTASE"/>
    <property type="match status" value="1"/>
</dbReference>
<dbReference type="CDD" id="cd08253">
    <property type="entry name" value="zeta_crystallin"/>
    <property type="match status" value="1"/>
</dbReference>
<dbReference type="InterPro" id="IPR051603">
    <property type="entry name" value="Zinc-ADH_QOR/CCCR"/>
</dbReference>
<dbReference type="Gene3D" id="3.40.50.720">
    <property type="entry name" value="NAD(P)-binding Rossmann-like Domain"/>
    <property type="match status" value="1"/>
</dbReference>
<dbReference type="InterPro" id="IPR003675">
    <property type="entry name" value="Rce1/LyrA-like_dom"/>
</dbReference>
<dbReference type="OrthoDB" id="9787435at2"/>
<protein>
    <submittedName>
        <fullName evidence="5">Zinc-type alcohol dehydrogenase-like protein</fullName>
    </submittedName>
</protein>
<keyword evidence="1" id="KW-0521">NADP</keyword>
<feature type="region of interest" description="Disordered" evidence="2">
    <location>
        <begin position="214"/>
        <end position="238"/>
    </location>
</feature>
<keyword evidence="3" id="KW-0812">Transmembrane</keyword>
<feature type="transmembrane region" description="Helical" evidence="3">
    <location>
        <begin position="119"/>
        <end position="138"/>
    </location>
</feature>
<dbReference type="SUPFAM" id="SSF51735">
    <property type="entry name" value="NAD(P)-binding Rossmann-fold domains"/>
    <property type="match status" value="1"/>
</dbReference>
<feature type="transmembrane region" description="Helical" evidence="3">
    <location>
        <begin position="49"/>
        <end position="72"/>
    </location>
</feature>
<dbReference type="Pfam" id="PF08240">
    <property type="entry name" value="ADH_N"/>
    <property type="match status" value="1"/>
</dbReference>
<dbReference type="InterPro" id="IPR036291">
    <property type="entry name" value="NAD(P)-bd_dom_sf"/>
</dbReference>
<dbReference type="EMBL" id="CP036279">
    <property type="protein sequence ID" value="QDU59682.1"/>
    <property type="molecule type" value="Genomic_DNA"/>
</dbReference>
<dbReference type="Proteomes" id="UP000317093">
    <property type="component" value="Chromosome"/>
</dbReference>
<dbReference type="KEGG" id="knv:Pan216_05140"/>
<evidence type="ECO:0000259" key="4">
    <source>
        <dbReference type="SMART" id="SM00829"/>
    </source>
</evidence>
<evidence type="ECO:0000256" key="1">
    <source>
        <dbReference type="ARBA" id="ARBA00022857"/>
    </source>
</evidence>
<dbReference type="Pfam" id="PF02517">
    <property type="entry name" value="Rce1-like"/>
    <property type="match status" value="1"/>
</dbReference>
<dbReference type="InterPro" id="IPR013154">
    <property type="entry name" value="ADH-like_N"/>
</dbReference>
<dbReference type="GO" id="GO:0016491">
    <property type="term" value="F:oxidoreductase activity"/>
    <property type="evidence" value="ECO:0007669"/>
    <property type="project" value="InterPro"/>
</dbReference>
<reference evidence="5 6" key="1">
    <citation type="submission" date="2019-02" db="EMBL/GenBank/DDBJ databases">
        <title>Deep-cultivation of Planctomycetes and their phenomic and genomic characterization uncovers novel biology.</title>
        <authorList>
            <person name="Wiegand S."/>
            <person name="Jogler M."/>
            <person name="Boedeker C."/>
            <person name="Pinto D."/>
            <person name="Vollmers J."/>
            <person name="Rivas-Marin E."/>
            <person name="Kohn T."/>
            <person name="Peeters S.H."/>
            <person name="Heuer A."/>
            <person name="Rast P."/>
            <person name="Oberbeckmann S."/>
            <person name="Bunk B."/>
            <person name="Jeske O."/>
            <person name="Meyerdierks A."/>
            <person name="Storesund J.E."/>
            <person name="Kallscheuer N."/>
            <person name="Luecker S."/>
            <person name="Lage O.M."/>
            <person name="Pohl T."/>
            <person name="Merkel B.J."/>
            <person name="Hornburger P."/>
            <person name="Mueller R.-W."/>
            <person name="Bruemmer F."/>
            <person name="Labrenz M."/>
            <person name="Spormann A.M."/>
            <person name="Op den Camp H."/>
            <person name="Overmann J."/>
            <person name="Amann R."/>
            <person name="Jetten M.S.M."/>
            <person name="Mascher T."/>
            <person name="Medema M.H."/>
            <person name="Devos D.P."/>
            <person name="Kaster A.-K."/>
            <person name="Ovreas L."/>
            <person name="Rohde M."/>
            <person name="Galperin M.Y."/>
            <person name="Jogler C."/>
        </authorList>
    </citation>
    <scope>NUCLEOTIDE SEQUENCE [LARGE SCALE GENOMIC DNA]</scope>
    <source>
        <strain evidence="5 6">Pan216</strain>
    </source>
</reference>
<evidence type="ECO:0000313" key="5">
    <source>
        <dbReference type="EMBL" id="QDU59682.1"/>
    </source>
</evidence>
<keyword evidence="3" id="KW-1133">Transmembrane helix</keyword>
<accession>A0A518AY87</accession>
<proteinExistence type="predicted"/>
<dbReference type="GO" id="GO:0004175">
    <property type="term" value="F:endopeptidase activity"/>
    <property type="evidence" value="ECO:0007669"/>
    <property type="project" value="UniProtKB-ARBA"/>
</dbReference>
<dbReference type="AlphaFoldDB" id="A0A518AY87"/>
<keyword evidence="6" id="KW-1185">Reference proteome</keyword>
<feature type="transmembrane region" description="Helical" evidence="3">
    <location>
        <begin position="12"/>
        <end position="37"/>
    </location>
</feature>
<dbReference type="GO" id="GO:0080120">
    <property type="term" value="P:CAAX-box protein maturation"/>
    <property type="evidence" value="ECO:0007669"/>
    <property type="project" value="UniProtKB-ARBA"/>
</dbReference>
<dbReference type="InterPro" id="IPR013149">
    <property type="entry name" value="ADH-like_C"/>
</dbReference>